<gene>
    <name evidence="2" type="ORF">B0T11DRAFT_117741</name>
</gene>
<keyword evidence="3" id="KW-1185">Reference proteome</keyword>
<name>A0A8K0X0P9_9PEZI</name>
<feature type="region of interest" description="Disordered" evidence="1">
    <location>
        <begin position="52"/>
        <end position="92"/>
    </location>
</feature>
<dbReference type="AlphaFoldDB" id="A0A8K0X0P9"/>
<comment type="caution">
    <text evidence="2">The sequence shown here is derived from an EMBL/GenBank/DDBJ whole genome shotgun (WGS) entry which is preliminary data.</text>
</comment>
<evidence type="ECO:0000313" key="2">
    <source>
        <dbReference type="EMBL" id="KAH7353436.1"/>
    </source>
</evidence>
<sequence length="424" mass="46361">MHVDSRLNLIGGEVESSSHHPHILSISPSLQPWDAGSRGIPHLPSPMSRRLLSAQAGAPSRRRGRPTRFHRAPGSSPPVDGVDDNEASRIVKAPPDPRTVAASRDALALFPDAVCHGTSLGLKVGPCSLSQREDDGVDDEKHLFDASGRHRPSQHRPRCTATCTANWTGGVVPDARGFARAVLFPSNPPLLTCPLGRLKPTRPVRPTFENKEERAESRHFRAFSWVGRRVGTGCCEARRAALVGGPSFPQSGGSAFSGLSIIGMAVWGKQERVPRGPREGGGDPRCRHGAVVWTSCRPFHQEKISTGCLSHRRLCPSIVEMRAREARSVLPHGREFAVQTLSAAGSSKPDTRCGSREGNSMAACETRRFPIHVCICFIFRRRRGLEPLLEPAAWRQGDHPIRAEDDPRPGLPWRACRNGTMMKR</sequence>
<accession>A0A8K0X0P9</accession>
<evidence type="ECO:0000256" key="1">
    <source>
        <dbReference type="SAM" id="MobiDB-lite"/>
    </source>
</evidence>
<feature type="compositionally biased region" description="Basic residues" evidence="1">
    <location>
        <begin position="60"/>
        <end position="71"/>
    </location>
</feature>
<organism evidence="2 3">
    <name type="scientific">Plectosphaerella cucumerina</name>
    <dbReference type="NCBI Taxonomy" id="40658"/>
    <lineage>
        <taxon>Eukaryota</taxon>
        <taxon>Fungi</taxon>
        <taxon>Dikarya</taxon>
        <taxon>Ascomycota</taxon>
        <taxon>Pezizomycotina</taxon>
        <taxon>Sordariomycetes</taxon>
        <taxon>Hypocreomycetidae</taxon>
        <taxon>Glomerellales</taxon>
        <taxon>Plectosphaerellaceae</taxon>
        <taxon>Plectosphaerella</taxon>
    </lineage>
</organism>
<dbReference type="EMBL" id="JAGPXD010000005">
    <property type="protein sequence ID" value="KAH7353436.1"/>
    <property type="molecule type" value="Genomic_DNA"/>
</dbReference>
<reference evidence="2" key="1">
    <citation type="journal article" date="2021" name="Nat. Commun.">
        <title>Genetic determinants of endophytism in the Arabidopsis root mycobiome.</title>
        <authorList>
            <person name="Mesny F."/>
            <person name="Miyauchi S."/>
            <person name="Thiergart T."/>
            <person name="Pickel B."/>
            <person name="Atanasova L."/>
            <person name="Karlsson M."/>
            <person name="Huettel B."/>
            <person name="Barry K.W."/>
            <person name="Haridas S."/>
            <person name="Chen C."/>
            <person name="Bauer D."/>
            <person name="Andreopoulos W."/>
            <person name="Pangilinan J."/>
            <person name="LaButti K."/>
            <person name="Riley R."/>
            <person name="Lipzen A."/>
            <person name="Clum A."/>
            <person name="Drula E."/>
            <person name="Henrissat B."/>
            <person name="Kohler A."/>
            <person name="Grigoriev I.V."/>
            <person name="Martin F.M."/>
            <person name="Hacquard S."/>
        </authorList>
    </citation>
    <scope>NUCLEOTIDE SEQUENCE</scope>
    <source>
        <strain evidence="2">MPI-CAGE-AT-0016</strain>
    </source>
</reference>
<proteinExistence type="predicted"/>
<dbReference type="Proteomes" id="UP000813385">
    <property type="component" value="Unassembled WGS sequence"/>
</dbReference>
<protein>
    <submittedName>
        <fullName evidence="2">Uncharacterized protein</fullName>
    </submittedName>
</protein>
<evidence type="ECO:0000313" key="3">
    <source>
        <dbReference type="Proteomes" id="UP000813385"/>
    </source>
</evidence>